<reference evidence="2" key="1">
    <citation type="submission" date="2021-01" db="EMBL/GenBank/DDBJ databases">
        <authorList>
            <person name="Kaushik A."/>
        </authorList>
    </citation>
    <scope>NUCLEOTIDE SEQUENCE</scope>
    <source>
        <strain evidence="2">AG4-RS23</strain>
    </source>
</reference>
<dbReference type="Proteomes" id="UP000663861">
    <property type="component" value="Unassembled WGS sequence"/>
</dbReference>
<evidence type="ECO:0000313" key="2">
    <source>
        <dbReference type="EMBL" id="CAE6451488.1"/>
    </source>
</evidence>
<feature type="compositionally biased region" description="Low complexity" evidence="1">
    <location>
        <begin position="32"/>
        <end position="49"/>
    </location>
</feature>
<name>A0A8H3GI55_9AGAM</name>
<sequence>MSPIMTRDSTTQTFQTSHPHGLGSTYLAGNASTTPSFPTPTSSSPSTYSNKGGVWAWEEWGVSLGQQIFG</sequence>
<dbReference type="AlphaFoldDB" id="A0A8H3GI55"/>
<evidence type="ECO:0000256" key="1">
    <source>
        <dbReference type="SAM" id="MobiDB-lite"/>
    </source>
</evidence>
<comment type="caution">
    <text evidence="2">The sequence shown here is derived from an EMBL/GenBank/DDBJ whole genome shotgun (WGS) entry which is preliminary data.</text>
</comment>
<proteinExistence type="predicted"/>
<gene>
    <name evidence="2" type="ORF">RDB_LOCUS55253</name>
</gene>
<feature type="region of interest" description="Disordered" evidence="1">
    <location>
        <begin position="1"/>
        <end position="50"/>
    </location>
</feature>
<dbReference type="EMBL" id="CAJMWY010000915">
    <property type="protein sequence ID" value="CAE6451488.1"/>
    <property type="molecule type" value="Genomic_DNA"/>
</dbReference>
<feature type="compositionally biased region" description="Polar residues" evidence="1">
    <location>
        <begin position="7"/>
        <end position="18"/>
    </location>
</feature>
<organism evidence="2 3">
    <name type="scientific">Rhizoctonia solani</name>
    <dbReference type="NCBI Taxonomy" id="456999"/>
    <lineage>
        <taxon>Eukaryota</taxon>
        <taxon>Fungi</taxon>
        <taxon>Dikarya</taxon>
        <taxon>Basidiomycota</taxon>
        <taxon>Agaricomycotina</taxon>
        <taxon>Agaricomycetes</taxon>
        <taxon>Cantharellales</taxon>
        <taxon>Ceratobasidiaceae</taxon>
        <taxon>Rhizoctonia</taxon>
    </lineage>
</organism>
<evidence type="ECO:0000313" key="3">
    <source>
        <dbReference type="Proteomes" id="UP000663861"/>
    </source>
</evidence>
<protein>
    <submittedName>
        <fullName evidence="2">Uncharacterized protein</fullName>
    </submittedName>
</protein>
<accession>A0A8H3GI55</accession>